<keyword evidence="3" id="KW-1185">Reference proteome</keyword>
<feature type="compositionally biased region" description="Low complexity" evidence="1">
    <location>
        <begin position="538"/>
        <end position="549"/>
    </location>
</feature>
<sequence length="604" mass="66777">MASVRTFQIRVADGTTVTLTTTVPGTLSIEFPRIAKIANPGIHIDPQERPDNLIIPITIDKPLLVPEPSKPESSSSGGACTYESPKQPTKQELKHSLKENNIVPLDHAYKPNNPPAAEIYRPFQYIVDYDECLRKGARANTPFISSWKPDPNQSITENLASLPRTPPKYSWGMNSQASIDYPAIYLNAHPTTDDLISLLKTQPYEFAPPRIPRPRRDYPIPGKILYRLLELGWITEREAVQRWLDIDWFSLRDYRAHLDKARSKGRVAEWRPVYSEKEKEMMGGNQTLTLEQRLQVRRQRAVSAERSRWQMECSILEAEEGVNSEGEVVNWFRESGFGWVVEKEPRESTAKDVNQEAESHDDAKDKVEDDKDGISTTGATHSQASTPSPSPVAGETSAFRASASVFPVPASNPHTPTPHDPIRSLTHLSSLDAEESDRMDGNSEAASKSKMSRTSVKRKLEDEQDDMYESDSADETSKRRKVLLSPESLSANVSSVTFPALSPHTSPMTPSNARATVIPDTPRDEMGPRSVHPPQMGSPTSSRKSSRLSIAAAQNNAGSSVPAAKSKEEVKAGGKKKAGARKKGKSGARDRGLCIRNVDGPEEA</sequence>
<feature type="region of interest" description="Disordered" evidence="1">
    <location>
        <begin position="65"/>
        <end position="93"/>
    </location>
</feature>
<feature type="compositionally biased region" description="Polar residues" evidence="1">
    <location>
        <begin position="374"/>
        <end position="387"/>
    </location>
</feature>
<dbReference type="AlphaFoldDB" id="V2WY40"/>
<dbReference type="EMBL" id="AWSO01000321">
    <property type="protein sequence ID" value="ESK91773.1"/>
    <property type="molecule type" value="Genomic_DNA"/>
</dbReference>
<feature type="region of interest" description="Disordered" evidence="1">
    <location>
        <begin position="343"/>
        <end position="604"/>
    </location>
</feature>
<feature type="compositionally biased region" description="Basic and acidic residues" evidence="1">
    <location>
        <begin position="343"/>
        <end position="373"/>
    </location>
</feature>
<proteinExistence type="predicted"/>
<evidence type="ECO:0000313" key="3">
    <source>
        <dbReference type="Proteomes" id="UP000017559"/>
    </source>
</evidence>
<evidence type="ECO:0000313" key="2">
    <source>
        <dbReference type="EMBL" id="ESK91773.1"/>
    </source>
</evidence>
<dbReference type="Proteomes" id="UP000017559">
    <property type="component" value="Unassembled WGS sequence"/>
</dbReference>
<protein>
    <submittedName>
        <fullName evidence="2">Uncharacterized protein</fullName>
    </submittedName>
</protein>
<feature type="compositionally biased region" description="Basic residues" evidence="1">
    <location>
        <begin position="573"/>
        <end position="586"/>
    </location>
</feature>
<gene>
    <name evidence="2" type="ORF">Moror_10602</name>
</gene>
<feature type="compositionally biased region" description="Polar residues" evidence="1">
    <location>
        <begin position="487"/>
        <end position="514"/>
    </location>
</feature>
<accession>V2WY40</accession>
<organism evidence="2 3">
    <name type="scientific">Moniliophthora roreri (strain MCA 2997)</name>
    <name type="common">Cocoa frosty pod rot fungus</name>
    <name type="synonym">Crinipellis roreri</name>
    <dbReference type="NCBI Taxonomy" id="1381753"/>
    <lineage>
        <taxon>Eukaryota</taxon>
        <taxon>Fungi</taxon>
        <taxon>Dikarya</taxon>
        <taxon>Basidiomycota</taxon>
        <taxon>Agaricomycotina</taxon>
        <taxon>Agaricomycetes</taxon>
        <taxon>Agaricomycetidae</taxon>
        <taxon>Agaricales</taxon>
        <taxon>Marasmiineae</taxon>
        <taxon>Marasmiaceae</taxon>
        <taxon>Moniliophthora</taxon>
    </lineage>
</organism>
<dbReference type="HOGENOM" id="CLU_452041_0_0_1"/>
<name>V2WY40_MONRO</name>
<comment type="caution">
    <text evidence="2">The sequence shown here is derived from an EMBL/GenBank/DDBJ whole genome shotgun (WGS) entry which is preliminary data.</text>
</comment>
<dbReference type="OrthoDB" id="2997660at2759"/>
<reference evidence="2 3" key="1">
    <citation type="journal article" date="2014" name="BMC Genomics">
        <title>Genome and secretome analysis of the hemibiotrophic fungal pathogen, Moniliophthora roreri, which causes frosty pod rot disease of cacao: mechanisms of the biotrophic and necrotrophic phases.</title>
        <authorList>
            <person name="Meinhardt L.W."/>
            <person name="Costa G.G.L."/>
            <person name="Thomazella D.P.T."/>
            <person name="Teixeira P.J.P.L."/>
            <person name="Carazzolle M.F."/>
            <person name="Schuster S.C."/>
            <person name="Carlson J.E."/>
            <person name="Guiltinan M.J."/>
            <person name="Mieczkowski P."/>
            <person name="Farmer A."/>
            <person name="Ramaraj T."/>
            <person name="Crozier J."/>
            <person name="Davis R.E."/>
            <person name="Shao J."/>
            <person name="Melnick R.L."/>
            <person name="Pereira G.A.G."/>
            <person name="Bailey B.A."/>
        </authorList>
    </citation>
    <scope>NUCLEOTIDE SEQUENCE [LARGE SCALE GENOMIC DNA]</scope>
    <source>
        <strain evidence="2 3">MCA 2997</strain>
    </source>
</reference>
<feature type="compositionally biased region" description="Acidic residues" evidence="1">
    <location>
        <begin position="462"/>
        <end position="474"/>
    </location>
</feature>
<feature type="compositionally biased region" description="Low complexity" evidence="1">
    <location>
        <begin position="65"/>
        <end position="76"/>
    </location>
</feature>
<evidence type="ECO:0000256" key="1">
    <source>
        <dbReference type="SAM" id="MobiDB-lite"/>
    </source>
</evidence>
<dbReference type="KEGG" id="mrr:Moror_10602"/>